<protein>
    <submittedName>
        <fullName evidence="1">Unnamed protein product</fullName>
    </submittedName>
</protein>
<comment type="caution">
    <text evidence="1">The sequence shown here is derived from an EMBL/GenBank/DDBJ whole genome shotgun (WGS) entry which is preliminary data.</text>
</comment>
<dbReference type="Proteomes" id="UP001165083">
    <property type="component" value="Unassembled WGS sequence"/>
</dbReference>
<dbReference type="AlphaFoldDB" id="A0A9W6WM22"/>
<reference evidence="1" key="1">
    <citation type="submission" date="2023-04" db="EMBL/GenBank/DDBJ databases">
        <title>Phytophthora lilii NBRC 32176.</title>
        <authorList>
            <person name="Ichikawa N."/>
            <person name="Sato H."/>
            <person name="Tonouchi N."/>
        </authorList>
    </citation>
    <scope>NUCLEOTIDE SEQUENCE</scope>
    <source>
        <strain evidence="1">NBRC 32176</strain>
    </source>
</reference>
<evidence type="ECO:0000313" key="2">
    <source>
        <dbReference type="Proteomes" id="UP001165083"/>
    </source>
</evidence>
<name>A0A9W6WM22_9STRA</name>
<proteinExistence type="predicted"/>
<accession>A0A9W6WM22</accession>
<sequence>MDRKTHDLIIYVPKRGRLSTVKYLYERRHDSAVALDCAICGATQGGNMPVIQFFLDTGRPGTNNKIGV</sequence>
<organism evidence="1 2">
    <name type="scientific">Phytophthora lilii</name>
    <dbReference type="NCBI Taxonomy" id="2077276"/>
    <lineage>
        <taxon>Eukaryota</taxon>
        <taxon>Sar</taxon>
        <taxon>Stramenopiles</taxon>
        <taxon>Oomycota</taxon>
        <taxon>Peronosporomycetes</taxon>
        <taxon>Peronosporales</taxon>
        <taxon>Peronosporaceae</taxon>
        <taxon>Phytophthora</taxon>
    </lineage>
</organism>
<evidence type="ECO:0000313" key="1">
    <source>
        <dbReference type="EMBL" id="GMF09585.1"/>
    </source>
</evidence>
<keyword evidence="2" id="KW-1185">Reference proteome</keyword>
<gene>
    <name evidence="1" type="ORF">Plil01_000047600</name>
</gene>
<dbReference type="EMBL" id="BSXW01000013">
    <property type="protein sequence ID" value="GMF09585.1"/>
    <property type="molecule type" value="Genomic_DNA"/>
</dbReference>